<dbReference type="InterPro" id="IPR053230">
    <property type="entry name" value="Trans_reg_galc"/>
</dbReference>
<feature type="domain" description="Zn(2)-C6 fungal-type" evidence="4">
    <location>
        <begin position="34"/>
        <end position="64"/>
    </location>
</feature>
<dbReference type="PRINTS" id="PR00755">
    <property type="entry name" value="AFLATOXINBRP"/>
</dbReference>
<dbReference type="PANTHER" id="PTHR47654:SF5">
    <property type="entry name" value="TRANSCRIPTION FACTOR DOMAIN-CONTAINING PROTEIN"/>
    <property type="match status" value="1"/>
</dbReference>
<evidence type="ECO:0000313" key="6">
    <source>
        <dbReference type="Proteomes" id="UP000799770"/>
    </source>
</evidence>
<evidence type="ECO:0000256" key="1">
    <source>
        <dbReference type="ARBA" id="ARBA00022723"/>
    </source>
</evidence>
<dbReference type="PANTHER" id="PTHR47654">
    <property type="entry name" value="ZN(II)2CYS6 TRANSCRIPTION FACTOR (EUROFUNG)-RELATED"/>
    <property type="match status" value="1"/>
</dbReference>
<organism evidence="5 6">
    <name type="scientific">Lophiotrema nucula</name>
    <dbReference type="NCBI Taxonomy" id="690887"/>
    <lineage>
        <taxon>Eukaryota</taxon>
        <taxon>Fungi</taxon>
        <taxon>Dikarya</taxon>
        <taxon>Ascomycota</taxon>
        <taxon>Pezizomycotina</taxon>
        <taxon>Dothideomycetes</taxon>
        <taxon>Pleosporomycetidae</taxon>
        <taxon>Pleosporales</taxon>
        <taxon>Lophiotremataceae</taxon>
        <taxon>Lophiotrema</taxon>
    </lineage>
</organism>
<dbReference type="Pfam" id="PF00172">
    <property type="entry name" value="Zn_clus"/>
    <property type="match status" value="1"/>
</dbReference>
<dbReference type="InterPro" id="IPR001138">
    <property type="entry name" value="Zn2Cys6_DnaBD"/>
</dbReference>
<keyword evidence="6" id="KW-1185">Reference proteome</keyword>
<sequence>MSTPPGSRKIAIPRLQRPGHTNSLPKDRRRVPRACTACRSHKIKCSGDTPKCKHCATAGRECVYMLPRRDKLKIVTDRCAQMAAFLHELKARVGDEDSARINELLDAVEDDVSELRQPAASNPDTDVEESKASVADEVGIRVPSQAALSVGAVDLLEEDLLRDERARATGFVGKNSEVQWLRSIVQQLDRADESARETLEQSTFFGTIPSRRGAYSFGSLEQVTSFTFYLDSEHVDLDFYIDPYELPPPDTLERLLNCYMATVHDAFPILPRRPFEDNIRKYLLALRNGSAPQLSPKWQAILNLVLAIGAKYSHLTKASWRGDERDHLIYQARARAFGLDEFALTTHPDVPQIQVAGLLAFYYLSVGQISRSWVMIGMALRFAFALGLHVRNEDPSASPSKKEMLIRIWWSLYSLERILSNITGRPSLIVDGSCSVPLPLPCGEDQLPDNAEDMDRLRKAHASTPTATSPAGSVSFPSSSADMSRVAGAIPANPGSFFNAIVQLGLITQNIISSLYSAGTMIRPLEDIQQEIILLGQRIDKWVAALPTEYNFQSKSTGRNPSITYHRERLLLGFSFCSARILLTRPCLDGLGVTIKEQNVPTRFVQQVADVCVEAAKTIIDLLPNQPDPALIYDNGPWWCNVHYLMQAVSVLLLALSQSSSTPQDRAQLSAYVKKLVRWLRSMQDPLAERAYQMAFSTFEAVAERCLIDISDLRSEHAATLPAMAPPGTAFGVSFPLHAESTLQVRYESTELSAADRSEAGPSSYTGYATQEENTYFDHPYFHHVR</sequence>
<dbReference type="EMBL" id="ML977320">
    <property type="protein sequence ID" value="KAF2116608.1"/>
    <property type="molecule type" value="Genomic_DNA"/>
</dbReference>
<dbReference type="PROSITE" id="PS50048">
    <property type="entry name" value="ZN2_CY6_FUNGAL_2"/>
    <property type="match status" value="1"/>
</dbReference>
<reference evidence="5" key="1">
    <citation type="journal article" date="2020" name="Stud. Mycol.">
        <title>101 Dothideomycetes genomes: a test case for predicting lifestyles and emergence of pathogens.</title>
        <authorList>
            <person name="Haridas S."/>
            <person name="Albert R."/>
            <person name="Binder M."/>
            <person name="Bloem J."/>
            <person name="Labutti K."/>
            <person name="Salamov A."/>
            <person name="Andreopoulos B."/>
            <person name="Baker S."/>
            <person name="Barry K."/>
            <person name="Bills G."/>
            <person name="Bluhm B."/>
            <person name="Cannon C."/>
            <person name="Castanera R."/>
            <person name="Culley D."/>
            <person name="Daum C."/>
            <person name="Ezra D."/>
            <person name="Gonzalez J."/>
            <person name="Henrissat B."/>
            <person name="Kuo A."/>
            <person name="Liang C."/>
            <person name="Lipzen A."/>
            <person name="Lutzoni F."/>
            <person name="Magnuson J."/>
            <person name="Mondo S."/>
            <person name="Nolan M."/>
            <person name="Ohm R."/>
            <person name="Pangilinan J."/>
            <person name="Park H.-J."/>
            <person name="Ramirez L."/>
            <person name="Alfaro M."/>
            <person name="Sun H."/>
            <person name="Tritt A."/>
            <person name="Yoshinaga Y."/>
            <person name="Zwiers L.-H."/>
            <person name="Turgeon B."/>
            <person name="Goodwin S."/>
            <person name="Spatafora J."/>
            <person name="Crous P."/>
            <person name="Grigoriev I."/>
        </authorList>
    </citation>
    <scope>NUCLEOTIDE SEQUENCE</scope>
    <source>
        <strain evidence="5">CBS 627.86</strain>
    </source>
</reference>
<dbReference type="AlphaFoldDB" id="A0A6A5ZE60"/>
<dbReference type="CDD" id="cd00067">
    <property type="entry name" value="GAL4"/>
    <property type="match status" value="1"/>
</dbReference>
<dbReference type="OrthoDB" id="5296287at2759"/>
<dbReference type="Proteomes" id="UP000799770">
    <property type="component" value="Unassembled WGS sequence"/>
</dbReference>
<dbReference type="SUPFAM" id="SSF57701">
    <property type="entry name" value="Zn2/Cys6 DNA-binding domain"/>
    <property type="match status" value="1"/>
</dbReference>
<dbReference type="PROSITE" id="PS00463">
    <property type="entry name" value="ZN2_CY6_FUNGAL_1"/>
    <property type="match status" value="1"/>
</dbReference>
<dbReference type="Pfam" id="PF04082">
    <property type="entry name" value="Fungal_trans"/>
    <property type="match status" value="1"/>
</dbReference>
<accession>A0A6A5ZE60</accession>
<keyword evidence="1" id="KW-0479">Metal-binding</keyword>
<gene>
    <name evidence="5" type="ORF">BDV96DRAFT_645033</name>
</gene>
<proteinExistence type="predicted"/>
<evidence type="ECO:0000259" key="4">
    <source>
        <dbReference type="PROSITE" id="PS50048"/>
    </source>
</evidence>
<dbReference type="InterPro" id="IPR007219">
    <property type="entry name" value="XnlR_reg_dom"/>
</dbReference>
<name>A0A6A5ZE60_9PLEO</name>
<evidence type="ECO:0000313" key="5">
    <source>
        <dbReference type="EMBL" id="KAF2116608.1"/>
    </source>
</evidence>
<dbReference type="GO" id="GO:0003677">
    <property type="term" value="F:DNA binding"/>
    <property type="evidence" value="ECO:0007669"/>
    <property type="project" value="InterPro"/>
</dbReference>
<dbReference type="CDD" id="cd12148">
    <property type="entry name" value="fungal_TF_MHR"/>
    <property type="match status" value="1"/>
</dbReference>
<feature type="region of interest" description="Disordered" evidence="3">
    <location>
        <begin position="457"/>
        <end position="476"/>
    </location>
</feature>
<keyword evidence="2" id="KW-0539">Nucleus</keyword>
<protein>
    <submittedName>
        <fullName evidence="5">Fungal-specific transcription factor domain-containing protein</fullName>
    </submittedName>
</protein>
<dbReference type="InterPro" id="IPR036864">
    <property type="entry name" value="Zn2-C6_fun-type_DNA-bd_sf"/>
</dbReference>
<dbReference type="GO" id="GO:0000981">
    <property type="term" value="F:DNA-binding transcription factor activity, RNA polymerase II-specific"/>
    <property type="evidence" value="ECO:0007669"/>
    <property type="project" value="InterPro"/>
</dbReference>
<dbReference type="GO" id="GO:0006351">
    <property type="term" value="P:DNA-templated transcription"/>
    <property type="evidence" value="ECO:0007669"/>
    <property type="project" value="InterPro"/>
</dbReference>
<feature type="compositionally biased region" description="Low complexity" evidence="3">
    <location>
        <begin position="462"/>
        <end position="476"/>
    </location>
</feature>
<dbReference type="GO" id="GO:0008270">
    <property type="term" value="F:zinc ion binding"/>
    <property type="evidence" value="ECO:0007669"/>
    <property type="project" value="InterPro"/>
</dbReference>
<evidence type="ECO:0000256" key="2">
    <source>
        <dbReference type="ARBA" id="ARBA00023242"/>
    </source>
</evidence>
<dbReference type="SMART" id="SM00066">
    <property type="entry name" value="GAL4"/>
    <property type="match status" value="1"/>
</dbReference>
<feature type="region of interest" description="Disordered" evidence="3">
    <location>
        <begin position="1"/>
        <end position="31"/>
    </location>
</feature>
<dbReference type="Gene3D" id="4.10.240.10">
    <property type="entry name" value="Zn(2)-C6 fungal-type DNA-binding domain"/>
    <property type="match status" value="1"/>
</dbReference>
<evidence type="ECO:0000256" key="3">
    <source>
        <dbReference type="SAM" id="MobiDB-lite"/>
    </source>
</evidence>
<dbReference type="SMART" id="SM00906">
    <property type="entry name" value="Fungal_trans"/>
    <property type="match status" value="1"/>
</dbReference>